<sequence length="93" mass="11020">MSLTEHHIRVAWIDGNRLNRYFLAVPTDYEVRRMHVPIEVEACFFEISEEVELPQSRIKTGRLELFDKVSVDVDEMPHHFRHNVSRPSPESVF</sequence>
<reference evidence="1 2" key="1">
    <citation type="submission" date="2008-03" db="EMBL/GenBank/DDBJ databases">
        <title>Sequencing of the draft genome and assembly of Burkholderia ambifaria MEX-5.</title>
        <authorList>
            <consortium name="US DOE Joint Genome Institute (JGI-PGF)"/>
            <person name="Copeland A."/>
            <person name="Lucas S."/>
            <person name="Lapidus A."/>
            <person name="Glavina del Rio T."/>
            <person name="Dalin E."/>
            <person name="Tice H."/>
            <person name="Bruce D."/>
            <person name="Goodwin L."/>
            <person name="Pitluck S."/>
            <person name="Larimer F."/>
            <person name="Land M.L."/>
            <person name="Hauser L."/>
            <person name="Tiedje J."/>
            <person name="Richardson P."/>
        </authorList>
    </citation>
    <scope>NUCLEOTIDE SEQUENCE [LARGE SCALE GENOMIC DNA]</scope>
    <source>
        <strain evidence="1 2">MEX-5</strain>
    </source>
</reference>
<gene>
    <name evidence="1" type="ORF">BamMEX5DRAFT_5198</name>
</gene>
<dbReference type="AlphaFoldDB" id="B1TBN2"/>
<evidence type="ECO:0000313" key="1">
    <source>
        <dbReference type="EMBL" id="EDT39016.1"/>
    </source>
</evidence>
<accession>B1TBN2</accession>
<comment type="caution">
    <text evidence="1">The sequence shown here is derived from an EMBL/GenBank/DDBJ whole genome shotgun (WGS) entry which is preliminary data.</text>
</comment>
<dbReference type="EMBL" id="ABLK01000226">
    <property type="protein sequence ID" value="EDT39016.1"/>
    <property type="molecule type" value="Genomic_DNA"/>
</dbReference>
<evidence type="ECO:0000313" key="2">
    <source>
        <dbReference type="Proteomes" id="UP000004814"/>
    </source>
</evidence>
<dbReference type="Proteomes" id="UP000004814">
    <property type="component" value="Unassembled WGS sequence"/>
</dbReference>
<protein>
    <submittedName>
        <fullName evidence="1">Uncharacterized protein</fullName>
    </submittedName>
</protein>
<proteinExistence type="predicted"/>
<name>B1TBN2_9BURK</name>
<organism evidence="1 2">
    <name type="scientific">Burkholderia ambifaria MEX-5</name>
    <dbReference type="NCBI Taxonomy" id="396597"/>
    <lineage>
        <taxon>Bacteria</taxon>
        <taxon>Pseudomonadati</taxon>
        <taxon>Pseudomonadota</taxon>
        <taxon>Betaproteobacteria</taxon>
        <taxon>Burkholderiales</taxon>
        <taxon>Burkholderiaceae</taxon>
        <taxon>Burkholderia</taxon>
        <taxon>Burkholderia cepacia complex</taxon>
    </lineage>
</organism>